<name>A0A090Y7L7_PAEMA</name>
<evidence type="ECO:0000256" key="1">
    <source>
        <dbReference type="SAM" id="MobiDB-lite"/>
    </source>
</evidence>
<evidence type="ECO:0000313" key="3">
    <source>
        <dbReference type="Proteomes" id="UP000029278"/>
    </source>
</evidence>
<keyword evidence="3" id="KW-1185">Reference proteome</keyword>
<dbReference type="HOGENOM" id="CLU_2918289_0_0_9"/>
<reference evidence="2 3" key="1">
    <citation type="submission" date="2014-04" db="EMBL/GenBank/DDBJ databases">
        <authorList>
            <person name="Bishop-Lilly K.A."/>
            <person name="Broomall S.M."/>
            <person name="Chain P.S."/>
            <person name="Chertkov O."/>
            <person name="Coyne S.R."/>
            <person name="Daligault H.E."/>
            <person name="Davenport K.W."/>
            <person name="Erkkila T."/>
            <person name="Frey K.G."/>
            <person name="Gibbons H.S."/>
            <person name="Gu W."/>
            <person name="Jaissle J."/>
            <person name="Johnson S.L."/>
            <person name="Koroleva G.I."/>
            <person name="Ladner J.T."/>
            <person name="Lo C.-C."/>
            <person name="Minogue T.D."/>
            <person name="Munk C."/>
            <person name="Palacios G.F."/>
            <person name="Redden C.L."/>
            <person name="Rosenzweig C.N."/>
            <person name="Scholz M.B."/>
            <person name="Teshima H."/>
            <person name="Xu Y."/>
        </authorList>
    </citation>
    <scope>NUCLEOTIDE SEQUENCE [LARGE SCALE GENOMIC DNA]</scope>
    <source>
        <strain evidence="2 3">8244</strain>
    </source>
</reference>
<comment type="caution">
    <text evidence="2">The sequence shown here is derived from an EMBL/GenBank/DDBJ whole genome shotgun (WGS) entry which is preliminary data.</text>
</comment>
<protein>
    <submittedName>
        <fullName evidence="2">Uncharacterized protein</fullName>
    </submittedName>
</protein>
<dbReference type="Proteomes" id="UP000029278">
    <property type="component" value="Unassembled WGS sequence"/>
</dbReference>
<organism evidence="2 3">
    <name type="scientific">Paenibacillus macerans</name>
    <name type="common">Bacillus macerans</name>
    <dbReference type="NCBI Taxonomy" id="44252"/>
    <lineage>
        <taxon>Bacteria</taxon>
        <taxon>Bacillati</taxon>
        <taxon>Bacillota</taxon>
        <taxon>Bacilli</taxon>
        <taxon>Bacillales</taxon>
        <taxon>Paenibacillaceae</taxon>
        <taxon>Paenibacillus</taxon>
    </lineage>
</organism>
<gene>
    <name evidence="2" type="ORF">DJ90_5987</name>
</gene>
<feature type="compositionally biased region" description="Basic residues" evidence="1">
    <location>
        <begin position="17"/>
        <end position="28"/>
    </location>
</feature>
<proteinExistence type="predicted"/>
<feature type="region of interest" description="Disordered" evidence="1">
    <location>
        <begin position="13"/>
        <end position="35"/>
    </location>
</feature>
<sequence>MFRITLESVRFQSTHPPRVRHAPKRRGGRNPTFNPRTHLGCDLDIYCKIKPQTGLSIHAPT</sequence>
<dbReference type="EMBL" id="JMQA01000051">
    <property type="protein sequence ID" value="KFM93822.1"/>
    <property type="molecule type" value="Genomic_DNA"/>
</dbReference>
<evidence type="ECO:0000313" key="2">
    <source>
        <dbReference type="EMBL" id="KFM93822.1"/>
    </source>
</evidence>
<accession>A0A090Y7L7</accession>
<dbReference type="AlphaFoldDB" id="A0A090Y7L7"/>